<dbReference type="InterPro" id="IPR001387">
    <property type="entry name" value="Cro/C1-type_HTH"/>
</dbReference>
<evidence type="ECO:0000313" key="2">
    <source>
        <dbReference type="EMBL" id="MDT0543585.1"/>
    </source>
</evidence>
<name>A0ABU2XDF5_9ACTN</name>
<gene>
    <name evidence="2" type="ORF">RND15_12780</name>
</gene>
<feature type="region of interest" description="Disordered" evidence="1">
    <location>
        <begin position="133"/>
        <end position="155"/>
    </location>
</feature>
<organism evidence="2 3">
    <name type="scientific">Streptomyces lonegramiae</name>
    <dbReference type="NCBI Taxonomy" id="3075524"/>
    <lineage>
        <taxon>Bacteria</taxon>
        <taxon>Bacillati</taxon>
        <taxon>Actinomycetota</taxon>
        <taxon>Actinomycetes</taxon>
        <taxon>Kitasatosporales</taxon>
        <taxon>Streptomycetaceae</taxon>
        <taxon>Streptomyces</taxon>
    </lineage>
</organism>
<sequence>MNRDTRPEPPLEAVLIKKALKRNRISGREAARRAGISDARWRQIVGGYQTVSGSHIPVRAPDETLARMAHVAGVTAGELRQADREAAAEALEELAAPAAAADSTDAYASDPHLAAITALLESLSPEARNEVLRRVGHLTPAQVEKERGEQRRHIS</sequence>
<evidence type="ECO:0000256" key="1">
    <source>
        <dbReference type="SAM" id="MobiDB-lite"/>
    </source>
</evidence>
<comment type="caution">
    <text evidence="2">The sequence shown here is derived from an EMBL/GenBank/DDBJ whole genome shotgun (WGS) entry which is preliminary data.</text>
</comment>
<proteinExistence type="predicted"/>
<feature type="compositionally biased region" description="Basic and acidic residues" evidence="1">
    <location>
        <begin position="143"/>
        <end position="155"/>
    </location>
</feature>
<accession>A0ABU2XDF5</accession>
<evidence type="ECO:0000313" key="3">
    <source>
        <dbReference type="Proteomes" id="UP001180754"/>
    </source>
</evidence>
<keyword evidence="3" id="KW-1185">Reference proteome</keyword>
<dbReference type="Proteomes" id="UP001180754">
    <property type="component" value="Unassembled WGS sequence"/>
</dbReference>
<reference evidence="2" key="1">
    <citation type="submission" date="2024-05" db="EMBL/GenBank/DDBJ databases">
        <title>30 novel species of actinomycetes from the DSMZ collection.</title>
        <authorList>
            <person name="Nouioui I."/>
        </authorList>
    </citation>
    <scope>NUCLEOTIDE SEQUENCE</scope>
    <source>
        <strain evidence="2">DSM 41529</strain>
    </source>
</reference>
<protein>
    <submittedName>
        <fullName evidence="2">Helix-turn-helix transcriptional regulator</fullName>
    </submittedName>
</protein>
<dbReference type="EMBL" id="JAVRFD010000005">
    <property type="protein sequence ID" value="MDT0543585.1"/>
    <property type="molecule type" value="Genomic_DNA"/>
</dbReference>
<dbReference type="RefSeq" id="WP_311723994.1">
    <property type="nucleotide sequence ID" value="NZ_JAVRFD010000005.1"/>
</dbReference>
<dbReference type="CDD" id="cd00093">
    <property type="entry name" value="HTH_XRE"/>
    <property type="match status" value="1"/>
</dbReference>